<evidence type="ECO:0000256" key="1">
    <source>
        <dbReference type="ARBA" id="ARBA00008668"/>
    </source>
</evidence>
<dbReference type="InterPro" id="IPR036514">
    <property type="entry name" value="SGNH_hydro_sf"/>
</dbReference>
<protein>
    <submittedName>
        <fullName evidence="7">GDSL esterase/lipase At5g03980-like</fullName>
    </submittedName>
</protein>
<reference evidence="6" key="1">
    <citation type="journal article" date="2025" name="Foods">
        <title>Unveiling the Microbial Signatures of Arabica Coffee Cherries: Insights into Ripeness Specific Diversity, Functional Traits, and Implications for Quality and Safety.</title>
        <authorList>
            <consortium name="RefSeq"/>
            <person name="Tenea G.N."/>
            <person name="Cifuentes V."/>
            <person name="Reyes P."/>
            <person name="Cevallos-Vallejos M."/>
        </authorList>
    </citation>
    <scope>NUCLEOTIDE SEQUENCE [LARGE SCALE GENOMIC DNA]</scope>
</reference>
<evidence type="ECO:0000256" key="4">
    <source>
        <dbReference type="ARBA" id="ARBA00023180"/>
    </source>
</evidence>
<evidence type="ECO:0000313" key="6">
    <source>
        <dbReference type="Proteomes" id="UP001652660"/>
    </source>
</evidence>
<dbReference type="PANTHER" id="PTHR22835">
    <property type="entry name" value="ZINC FINGER FYVE DOMAIN CONTAINING PROTEIN"/>
    <property type="match status" value="1"/>
</dbReference>
<reference evidence="7" key="2">
    <citation type="submission" date="2025-08" db="UniProtKB">
        <authorList>
            <consortium name="RefSeq"/>
        </authorList>
    </citation>
    <scope>IDENTIFICATION</scope>
    <source>
        <tissue evidence="7">Leaves</tissue>
    </source>
</reference>
<dbReference type="InterPro" id="IPR001087">
    <property type="entry name" value="GDSL"/>
</dbReference>
<evidence type="ECO:0000256" key="3">
    <source>
        <dbReference type="ARBA" id="ARBA00022801"/>
    </source>
</evidence>
<accession>A0ABM4WAK1</accession>
<gene>
    <name evidence="7" type="primary">LOC140021564</name>
</gene>
<dbReference type="InterPro" id="IPR035669">
    <property type="entry name" value="SGNH_plant_lipase-like"/>
</dbReference>
<name>A0ABM4WAK1_COFAR</name>
<dbReference type="GeneID" id="140021564"/>
<dbReference type="Pfam" id="PF00657">
    <property type="entry name" value="Lipase_GDSL"/>
    <property type="match status" value="1"/>
</dbReference>
<sequence length="374" mass="41494">MAVKGTIVVFFVIASATLLFVSPPPSADAHPLAFCHFDQIYQLGDSISDAGNLIRESPLGAFLPFARAPYGQTLLTHEATGRCSDGLLMIDYIALASGLPLVNPIKDAKASFMHGANFAVAGATALSSATLDRHKIRNPVTNSSLDVQLEWMKDHFYEFCGSQRHCETKLRNALFMVGEIGGNDYNYAFFSNKRKVEILDFVPQVVASIKKAVERVISFGARRIVVPGNFPIGCLPVYLTGFNTDNPDDYDENHCLKGLNSFATLHNSLLKRAISELQKENPQVTIAYGDYYGAFQHLLQIAKSRGFELQRACCGGGGEYNFNQTRMCGYPGATACPDPYRYVSWDGIHMTQEAYHIMVDWLLADFLWKLHCHR</sequence>
<dbReference type="Proteomes" id="UP001652660">
    <property type="component" value="Chromosome 1e"/>
</dbReference>
<dbReference type="RefSeq" id="XP_071928805.1">
    <property type="nucleotide sequence ID" value="XM_072072704.1"/>
</dbReference>
<keyword evidence="6" id="KW-1185">Reference proteome</keyword>
<organism evidence="6 7">
    <name type="scientific">Coffea arabica</name>
    <name type="common">Arabian coffee</name>
    <dbReference type="NCBI Taxonomy" id="13443"/>
    <lineage>
        <taxon>Eukaryota</taxon>
        <taxon>Viridiplantae</taxon>
        <taxon>Streptophyta</taxon>
        <taxon>Embryophyta</taxon>
        <taxon>Tracheophyta</taxon>
        <taxon>Spermatophyta</taxon>
        <taxon>Magnoliopsida</taxon>
        <taxon>eudicotyledons</taxon>
        <taxon>Gunneridae</taxon>
        <taxon>Pentapetalae</taxon>
        <taxon>asterids</taxon>
        <taxon>lamiids</taxon>
        <taxon>Gentianales</taxon>
        <taxon>Rubiaceae</taxon>
        <taxon>Ixoroideae</taxon>
        <taxon>Gardenieae complex</taxon>
        <taxon>Bertiereae - Coffeeae clade</taxon>
        <taxon>Coffeeae</taxon>
        <taxon>Coffea</taxon>
    </lineage>
</organism>
<evidence type="ECO:0000256" key="5">
    <source>
        <dbReference type="SAM" id="SignalP"/>
    </source>
</evidence>
<dbReference type="CDD" id="cd01837">
    <property type="entry name" value="SGNH_plant_lipase_like"/>
    <property type="match status" value="1"/>
</dbReference>
<keyword evidence="2 5" id="KW-0732">Signal</keyword>
<evidence type="ECO:0000256" key="2">
    <source>
        <dbReference type="ARBA" id="ARBA00022729"/>
    </source>
</evidence>
<dbReference type="SUPFAM" id="SSF52266">
    <property type="entry name" value="SGNH hydrolase"/>
    <property type="match status" value="1"/>
</dbReference>
<keyword evidence="4" id="KW-0325">Glycoprotein</keyword>
<proteinExistence type="inferred from homology"/>
<keyword evidence="3" id="KW-0378">Hydrolase</keyword>
<feature type="chain" id="PRO_5045470734" evidence="5">
    <location>
        <begin position="30"/>
        <end position="374"/>
    </location>
</feature>
<feature type="signal peptide" evidence="5">
    <location>
        <begin position="1"/>
        <end position="29"/>
    </location>
</feature>
<comment type="similarity">
    <text evidence="1">Belongs to the 'GDSL' lipolytic enzyme family.</text>
</comment>
<dbReference type="PANTHER" id="PTHR22835:SF517">
    <property type="entry name" value="GDSL-LIKE LIPASE_ACYLHYDROLASE FAMILY PROTEIN, EXPRESSED"/>
    <property type="match status" value="1"/>
</dbReference>
<evidence type="ECO:0000313" key="7">
    <source>
        <dbReference type="RefSeq" id="XP_071928805.1"/>
    </source>
</evidence>
<dbReference type="Gene3D" id="3.40.50.1110">
    <property type="entry name" value="SGNH hydrolase"/>
    <property type="match status" value="1"/>
</dbReference>